<keyword evidence="2 5" id="KW-0238">DNA-binding</keyword>
<evidence type="ECO:0000313" key="5">
    <source>
        <dbReference type="EMBL" id="MDT2598228.1"/>
    </source>
</evidence>
<dbReference type="PANTHER" id="PTHR30146">
    <property type="entry name" value="LACI-RELATED TRANSCRIPTIONAL REPRESSOR"/>
    <property type="match status" value="1"/>
</dbReference>
<dbReference type="Gene3D" id="1.10.260.40">
    <property type="entry name" value="lambda repressor-like DNA-binding domains"/>
    <property type="match status" value="1"/>
</dbReference>
<dbReference type="SUPFAM" id="SSF47413">
    <property type="entry name" value="lambda repressor-like DNA-binding domains"/>
    <property type="match status" value="1"/>
</dbReference>
<dbReference type="RefSeq" id="WP_088935037.1">
    <property type="nucleotide sequence ID" value="NZ_JAFLVW010000006.1"/>
</dbReference>
<dbReference type="InterPro" id="IPR046335">
    <property type="entry name" value="LacI/GalR-like_sensor"/>
</dbReference>
<dbReference type="SMART" id="SM00354">
    <property type="entry name" value="HTH_LACI"/>
    <property type="match status" value="1"/>
</dbReference>
<gene>
    <name evidence="5" type="ORF">P7D85_00495</name>
</gene>
<accession>A0ABU3ETN2</accession>
<keyword evidence="6" id="KW-1185">Reference proteome</keyword>
<dbReference type="GO" id="GO:0003677">
    <property type="term" value="F:DNA binding"/>
    <property type="evidence" value="ECO:0007669"/>
    <property type="project" value="UniProtKB-KW"/>
</dbReference>
<proteinExistence type="predicted"/>
<evidence type="ECO:0000313" key="6">
    <source>
        <dbReference type="Proteomes" id="UP001252875"/>
    </source>
</evidence>
<feature type="domain" description="HTH lacI-type" evidence="4">
    <location>
        <begin position="3"/>
        <end position="58"/>
    </location>
</feature>
<dbReference type="Gene3D" id="3.40.50.2300">
    <property type="match status" value="2"/>
</dbReference>
<evidence type="ECO:0000256" key="2">
    <source>
        <dbReference type="ARBA" id="ARBA00023125"/>
    </source>
</evidence>
<keyword evidence="3" id="KW-0804">Transcription</keyword>
<reference evidence="5 6" key="1">
    <citation type="submission" date="2023-03" db="EMBL/GenBank/DDBJ databases">
        <authorList>
            <person name="Shen W."/>
            <person name="Cai J."/>
        </authorList>
    </citation>
    <scope>NUCLEOTIDE SEQUENCE [LARGE SCALE GENOMIC DNA]</scope>
    <source>
        <strain evidence="5 6">D6-4</strain>
    </source>
</reference>
<dbReference type="PANTHER" id="PTHR30146:SF24">
    <property type="entry name" value="XYLOSE OPERON REGULATORY PROTEIN"/>
    <property type="match status" value="1"/>
</dbReference>
<dbReference type="CDD" id="cd06267">
    <property type="entry name" value="PBP1_LacI_sugar_binding-like"/>
    <property type="match status" value="1"/>
</dbReference>
<dbReference type="InterPro" id="IPR000843">
    <property type="entry name" value="HTH_LacI"/>
</dbReference>
<dbReference type="PROSITE" id="PS50932">
    <property type="entry name" value="HTH_LACI_2"/>
    <property type="match status" value="1"/>
</dbReference>
<dbReference type="InterPro" id="IPR010982">
    <property type="entry name" value="Lambda_DNA-bd_dom_sf"/>
</dbReference>
<dbReference type="Pfam" id="PF13377">
    <property type="entry name" value="Peripla_BP_3"/>
    <property type="match status" value="1"/>
</dbReference>
<dbReference type="InterPro" id="IPR028082">
    <property type="entry name" value="Peripla_BP_I"/>
</dbReference>
<evidence type="ECO:0000259" key="4">
    <source>
        <dbReference type="PROSITE" id="PS50932"/>
    </source>
</evidence>
<sequence length="343" mass="38337">MKVTIKKIAEEAGVSVTTVSNVINNRSHRVSKEKLALINSIIKKYNYTPNLNARSLVKAPSKLIGLIYYSKRHSKDIVNPFVSEILSGVEYEAKKQDYFVLFHNVQNVEDLIKIQTNWQFAGFVIVGVPSNLFKEIDSLLEVPVVYIDTVLDAPDLRTALSNPNTMFVNTEDAELEAIATNHLIENGHKKIGFVSRGFLENEPSVNEQRYAGYKKALTENGISELHKIERSKEIGFEAYLEVLKNLTAVVVSEDFLAIELINFLKEQQIELSVVGIDDIAFASLVEPPLTTIRIDHTEKGVIAINKLIANISESFTGQYTSVNGELITRQSVKNINASAELKE</sequence>
<protein>
    <submittedName>
        <fullName evidence="5">LacI family DNA-binding transcriptional regulator</fullName>
    </submittedName>
</protein>
<name>A0ABU3ETN2_9ENTE</name>
<dbReference type="Proteomes" id="UP001252875">
    <property type="component" value="Unassembled WGS sequence"/>
</dbReference>
<dbReference type="Pfam" id="PF00356">
    <property type="entry name" value="LacI"/>
    <property type="match status" value="1"/>
</dbReference>
<keyword evidence="1" id="KW-0805">Transcription regulation</keyword>
<dbReference type="CDD" id="cd01392">
    <property type="entry name" value="HTH_LacI"/>
    <property type="match status" value="1"/>
</dbReference>
<evidence type="ECO:0000256" key="1">
    <source>
        <dbReference type="ARBA" id="ARBA00023015"/>
    </source>
</evidence>
<comment type="caution">
    <text evidence="5">The sequence shown here is derived from an EMBL/GenBank/DDBJ whole genome shotgun (WGS) entry which is preliminary data.</text>
</comment>
<dbReference type="SUPFAM" id="SSF53822">
    <property type="entry name" value="Periplasmic binding protein-like I"/>
    <property type="match status" value="1"/>
</dbReference>
<organism evidence="5 6">
    <name type="scientific">Enterococcus hulanensis</name>
    <dbReference type="NCBI Taxonomy" id="2559929"/>
    <lineage>
        <taxon>Bacteria</taxon>
        <taxon>Bacillati</taxon>
        <taxon>Bacillota</taxon>
        <taxon>Bacilli</taxon>
        <taxon>Lactobacillales</taxon>
        <taxon>Enterococcaceae</taxon>
        <taxon>Enterococcus</taxon>
    </lineage>
</organism>
<dbReference type="EMBL" id="JARPYI010000001">
    <property type="protein sequence ID" value="MDT2598228.1"/>
    <property type="molecule type" value="Genomic_DNA"/>
</dbReference>
<evidence type="ECO:0000256" key="3">
    <source>
        <dbReference type="ARBA" id="ARBA00023163"/>
    </source>
</evidence>